<dbReference type="EMBL" id="JARGYU010000001">
    <property type="protein sequence ID" value="MDZ5760876.1"/>
    <property type="molecule type" value="Genomic_DNA"/>
</dbReference>
<dbReference type="RefSeq" id="WP_322498316.1">
    <property type="nucleotide sequence ID" value="NZ_JARGYU010000001.1"/>
</dbReference>
<evidence type="ECO:0000313" key="1">
    <source>
        <dbReference type="EMBL" id="MDZ5760876.1"/>
    </source>
</evidence>
<name>A0AAE5AHD2_9RICK</name>
<sequence>MNNSSIIKFIDIFIKDILDALSDITFNSKLNNKYHIHHCKYNNIQKCNIINELPNNINYLCCVNCFLALNDRSKIYNFFNGNGYLINIYFLQSTIKNLMDLCIKTDIEIYNGVYQRFITLPKLSSINTHKVQYNVKYNQYEKEKLLAIEKDSYLIKYNSINELLSDLKYLGIKNTINDINLIEEKFFWEKIEYLFKKENNNNLLINYELIGEVYKF</sequence>
<gene>
    <name evidence="1" type="ORF">Lyticum_00028</name>
</gene>
<organism evidence="1 2">
    <name type="scientific">Lyticum sinuosum</name>
    <dbReference type="NCBI Taxonomy" id="1332059"/>
    <lineage>
        <taxon>Bacteria</taxon>
        <taxon>Pseudomonadati</taxon>
        <taxon>Pseudomonadota</taxon>
        <taxon>Alphaproteobacteria</taxon>
        <taxon>Rickettsiales</taxon>
        <taxon>Lyticum</taxon>
    </lineage>
</organism>
<dbReference type="Proteomes" id="UP001289135">
    <property type="component" value="Unassembled WGS sequence"/>
</dbReference>
<reference evidence="1" key="1">
    <citation type="submission" date="2023-02" db="EMBL/GenBank/DDBJ databases">
        <title>Host association and intracellularity evolved multiple times independently in the Rickettsiales.</title>
        <authorList>
            <person name="Castelli M."/>
            <person name="Nardi T."/>
            <person name="Gammuto L."/>
            <person name="Bellinzona G."/>
            <person name="Sabaneyeva E."/>
            <person name="Potekhin A."/>
            <person name="Serra V."/>
            <person name="Petroni G."/>
            <person name="Sassera D."/>
        </authorList>
    </citation>
    <scope>NUCLEOTIDE SEQUENCE</scope>
    <source>
        <strain evidence="1">USBL-36I1</strain>
    </source>
</reference>
<comment type="caution">
    <text evidence="1">The sequence shown here is derived from an EMBL/GenBank/DDBJ whole genome shotgun (WGS) entry which is preliminary data.</text>
</comment>
<evidence type="ECO:0000313" key="2">
    <source>
        <dbReference type="Proteomes" id="UP001289135"/>
    </source>
</evidence>
<accession>A0AAE5AHD2</accession>
<proteinExistence type="predicted"/>
<dbReference type="AlphaFoldDB" id="A0AAE5AHD2"/>
<protein>
    <submittedName>
        <fullName evidence="1">Uncharacterized protein</fullName>
    </submittedName>
</protein>
<keyword evidence="2" id="KW-1185">Reference proteome</keyword>